<evidence type="ECO:0000256" key="7">
    <source>
        <dbReference type="ARBA" id="ARBA00022801"/>
    </source>
</evidence>
<dbReference type="NCBIfam" id="NF003591">
    <property type="entry name" value="PRK05254.1-4"/>
    <property type="match status" value="1"/>
</dbReference>
<dbReference type="RefSeq" id="WP_008316247.1">
    <property type="nucleotide sequence ID" value="NZ_KB372782.1"/>
</dbReference>
<dbReference type="Proteomes" id="UP000011617">
    <property type="component" value="Unassembled WGS sequence"/>
</dbReference>
<feature type="domain" description="Uracil-DNA glycosylase-like" evidence="12">
    <location>
        <begin position="52"/>
        <end position="213"/>
    </location>
</feature>
<evidence type="ECO:0000256" key="4">
    <source>
        <dbReference type="ARBA" id="ARBA00012030"/>
    </source>
</evidence>
<evidence type="ECO:0000259" key="12">
    <source>
        <dbReference type="SMART" id="SM00986"/>
    </source>
</evidence>
<dbReference type="Pfam" id="PF03167">
    <property type="entry name" value="UDG"/>
    <property type="match status" value="1"/>
</dbReference>
<evidence type="ECO:0000313" key="14">
    <source>
        <dbReference type="Proteomes" id="UP000011617"/>
    </source>
</evidence>
<dbReference type="InterPro" id="IPR002043">
    <property type="entry name" value="UDG_fam1"/>
</dbReference>
<evidence type="ECO:0000256" key="9">
    <source>
        <dbReference type="HAMAP-Rule" id="MF_00148"/>
    </source>
</evidence>
<comment type="function">
    <text evidence="2 9 11">Excises uracil residues from the DNA which can arise as a result of misincorporation of dUMP residues by DNA polymerase or due to deamination of cytosine.</text>
</comment>
<dbReference type="NCBIfam" id="TIGR00628">
    <property type="entry name" value="ung"/>
    <property type="match status" value="1"/>
</dbReference>
<dbReference type="GO" id="GO:0004844">
    <property type="term" value="F:uracil DNA N-glycosylase activity"/>
    <property type="evidence" value="ECO:0007669"/>
    <property type="project" value="UniProtKB-UniRule"/>
</dbReference>
<dbReference type="FunFam" id="3.40.470.10:FF:000001">
    <property type="entry name" value="Uracil-DNA glycosylase"/>
    <property type="match status" value="1"/>
</dbReference>
<dbReference type="SMART" id="SM00986">
    <property type="entry name" value="UDG"/>
    <property type="match status" value="1"/>
</dbReference>
<dbReference type="PANTHER" id="PTHR11264:SF0">
    <property type="entry name" value="URACIL-DNA GLYCOSYLASE"/>
    <property type="match status" value="1"/>
</dbReference>
<comment type="catalytic activity">
    <reaction evidence="1 9 11">
        <text>Hydrolyzes single-stranded DNA or mismatched double-stranded DNA and polynucleotides, releasing free uracil.</text>
        <dbReference type="EC" id="3.2.2.27"/>
    </reaction>
</comment>
<dbReference type="InterPro" id="IPR018085">
    <property type="entry name" value="Ura-DNA_Glyclase_AS"/>
</dbReference>
<keyword evidence="9" id="KW-0963">Cytoplasm</keyword>
<dbReference type="GO" id="GO:0097510">
    <property type="term" value="P:base-excision repair, AP site formation via deaminated base removal"/>
    <property type="evidence" value="ECO:0007669"/>
    <property type="project" value="TreeGrafter"/>
</dbReference>
<evidence type="ECO:0000256" key="8">
    <source>
        <dbReference type="ARBA" id="ARBA00023204"/>
    </source>
</evidence>
<reference evidence="13 14" key="1">
    <citation type="journal article" date="2013" name="Genome Announc.">
        <title>Complete Genome Sequence of Wohlfahrtiimonas chitiniclastica Strain SH04, Isolated from Chrysomya megacephala Collected from Pudong International Airport in China.</title>
        <authorList>
            <person name="Cao X.M."/>
            <person name="Chen T."/>
            <person name="Xu L.Z."/>
            <person name="Yao L.S."/>
            <person name="Qi J."/>
            <person name="Zhang X.L."/>
            <person name="Yan Q.L."/>
            <person name="Deng Y.H."/>
            <person name="Guo T.Y."/>
            <person name="Wang J."/>
            <person name="Hu K.X."/>
            <person name="Xu B.L."/>
        </authorList>
    </citation>
    <scope>NUCLEOTIDE SEQUENCE [LARGE SCALE GENOMIC DNA]</scope>
    <source>
        <strain evidence="13 14">SH04</strain>
    </source>
</reference>
<evidence type="ECO:0000256" key="3">
    <source>
        <dbReference type="ARBA" id="ARBA00008184"/>
    </source>
</evidence>
<dbReference type="CDD" id="cd10027">
    <property type="entry name" value="UDG-F1-like"/>
    <property type="match status" value="1"/>
</dbReference>
<dbReference type="GO" id="GO:0005737">
    <property type="term" value="C:cytoplasm"/>
    <property type="evidence" value="ECO:0007669"/>
    <property type="project" value="UniProtKB-SubCell"/>
</dbReference>
<evidence type="ECO:0000313" key="13">
    <source>
        <dbReference type="EMBL" id="ELV07643.1"/>
    </source>
</evidence>
<dbReference type="NCBIfam" id="NF003589">
    <property type="entry name" value="PRK05254.1-2"/>
    <property type="match status" value="1"/>
</dbReference>
<evidence type="ECO:0000256" key="2">
    <source>
        <dbReference type="ARBA" id="ARBA00002631"/>
    </source>
</evidence>
<dbReference type="InterPro" id="IPR036895">
    <property type="entry name" value="Uracil-DNA_glycosylase-like_sf"/>
</dbReference>
<dbReference type="SUPFAM" id="SSF52141">
    <property type="entry name" value="Uracil-DNA glycosylase-like"/>
    <property type="match status" value="1"/>
</dbReference>
<dbReference type="OrthoDB" id="9804372at2"/>
<comment type="similarity">
    <text evidence="3 9 11">Belongs to the uracil-DNA glycosylase (UDG) superfamily. UNG family.</text>
</comment>
<evidence type="ECO:0000256" key="11">
    <source>
        <dbReference type="RuleBase" id="RU003780"/>
    </source>
</evidence>
<feature type="active site" description="Proton acceptor" evidence="9 10">
    <location>
        <position position="67"/>
    </location>
</feature>
<keyword evidence="7 9" id="KW-0378">Hydrolase</keyword>
<dbReference type="PANTHER" id="PTHR11264">
    <property type="entry name" value="URACIL-DNA GLYCOSYLASE"/>
    <property type="match status" value="1"/>
</dbReference>
<proteinExistence type="inferred from homology"/>
<evidence type="ECO:0000256" key="5">
    <source>
        <dbReference type="ARBA" id="ARBA00018429"/>
    </source>
</evidence>
<keyword evidence="14" id="KW-1185">Reference proteome</keyword>
<organism evidence="13 14">
    <name type="scientific">Wohlfahrtiimonas chitiniclastica SH04</name>
    <dbReference type="NCBI Taxonomy" id="1261130"/>
    <lineage>
        <taxon>Bacteria</taxon>
        <taxon>Pseudomonadati</taxon>
        <taxon>Pseudomonadota</taxon>
        <taxon>Gammaproteobacteria</taxon>
        <taxon>Cardiobacteriales</taxon>
        <taxon>Ignatzschineriaceae</taxon>
        <taxon>Wohlfahrtiimonas</taxon>
    </lineage>
</organism>
<dbReference type="HOGENOM" id="CLU_032162_3_1_6"/>
<dbReference type="HAMAP" id="MF_00148">
    <property type="entry name" value="UDG"/>
    <property type="match status" value="1"/>
</dbReference>
<dbReference type="AlphaFoldDB" id="L8XUD6"/>
<evidence type="ECO:0000256" key="1">
    <source>
        <dbReference type="ARBA" id="ARBA00001400"/>
    </source>
</evidence>
<protein>
    <recommendedName>
        <fullName evidence="5 9">Uracil-DNA glycosylase</fullName>
        <shortName evidence="9">UDG</shortName>
        <ecNumber evidence="4 9">3.2.2.27</ecNumber>
    </recommendedName>
</protein>
<sequence>MLQTLIPKSWQPFLQSEGKKPYCQHIYAYLNAELNAGKTIYPTEAERYSAYQLTPPDQVKVVILGQDPYHGPNQANGLAFSVHHGIKVPPSLRNIYQELSTDIEGFTPPVHGSLINWAKQGVFLLNTSLSVEAAKAASHAHIGWQQLTDETIRMINQNCEHVVFILWGSHAQKKRALIDESKHCVIASVHPSPLSAYRGFFGSRPFSKANAYLIEHGKTPIDWADLS</sequence>
<dbReference type="EC" id="3.2.2.27" evidence="4 9"/>
<name>L8XUD6_9GAMM</name>
<gene>
    <name evidence="9" type="primary">ung</name>
    <name evidence="13" type="ORF">F387_01447</name>
</gene>
<comment type="subcellular location">
    <subcellularLocation>
        <location evidence="9">Cytoplasm</location>
    </subcellularLocation>
</comment>
<dbReference type="SMART" id="SM00987">
    <property type="entry name" value="UreE_C"/>
    <property type="match status" value="1"/>
</dbReference>
<dbReference type="EMBL" id="AOBV01000009">
    <property type="protein sequence ID" value="ELV07643.1"/>
    <property type="molecule type" value="Genomic_DNA"/>
</dbReference>
<dbReference type="PROSITE" id="PS00130">
    <property type="entry name" value="U_DNA_GLYCOSYLASE"/>
    <property type="match status" value="1"/>
</dbReference>
<dbReference type="Gene3D" id="3.40.470.10">
    <property type="entry name" value="Uracil-DNA glycosylase-like domain"/>
    <property type="match status" value="1"/>
</dbReference>
<dbReference type="NCBIfam" id="NF003588">
    <property type="entry name" value="PRK05254.1-1"/>
    <property type="match status" value="1"/>
</dbReference>
<evidence type="ECO:0000256" key="10">
    <source>
        <dbReference type="PROSITE-ProRule" id="PRU10072"/>
    </source>
</evidence>
<accession>L8XUD6</accession>
<comment type="caution">
    <text evidence="13">The sequence shown here is derived from an EMBL/GenBank/DDBJ whole genome shotgun (WGS) entry which is preliminary data.</text>
</comment>
<evidence type="ECO:0000256" key="6">
    <source>
        <dbReference type="ARBA" id="ARBA00022763"/>
    </source>
</evidence>
<dbReference type="NCBIfam" id="NF003592">
    <property type="entry name" value="PRK05254.1-5"/>
    <property type="match status" value="1"/>
</dbReference>
<dbReference type="InterPro" id="IPR005122">
    <property type="entry name" value="Uracil-DNA_glycosylase-like"/>
</dbReference>
<keyword evidence="6 9" id="KW-0227">DNA damage</keyword>
<keyword evidence="8 9" id="KW-0234">DNA repair</keyword>
<dbReference type="PATRIC" id="fig|1261130.3.peg.1485"/>